<protein>
    <recommendedName>
        <fullName evidence="2">Transglutaminase-like domain-containing protein</fullName>
    </recommendedName>
</protein>
<evidence type="ECO:0000313" key="4">
    <source>
        <dbReference type="Proteomes" id="UP000730618"/>
    </source>
</evidence>
<keyword evidence="1" id="KW-0472">Membrane</keyword>
<feature type="transmembrane region" description="Helical" evidence="1">
    <location>
        <begin position="150"/>
        <end position="168"/>
    </location>
</feature>
<gene>
    <name evidence="3" type="ORF">PAECIP111802_06853</name>
</gene>
<feature type="transmembrane region" description="Helical" evidence="1">
    <location>
        <begin position="45"/>
        <end position="62"/>
    </location>
</feature>
<sequence length="796" mass="88417">MPPSADDLSKYPARFAADALLSGLLLLVLLEWLYPLRELVEITEVYSIGPFVIAFSLFVLIDTFRWSPWLVWPAKLLWIVAVTAWLHNGQSLPSADWWIDWSRELLSDAAEGLQGNLAAWEPATRTLLFLTGWAFFISVVQSFVLERRSVLWFLMLTGSFLVFIQLVFSVDSSVSMLRAFGIGLLLQTLLQRGHWARWTSEADAAETAGPEPARSTERSSTLIPGIVFAGICLAVGWVGSSFHPSVMKEMDWSRYIGAWEKRFQSQAWTGHYTANGGAGRWGVTGYGSDDSELGRPLRADDRPAFTAVTTKLTYWRGDAKSVYTGKGWAPAGDTLVQNNADAALAPPVLPGSTPTKDTVVQEVRLQSGDLSRQLFTGGELSAIVSLQSENGQPIPAEWVWREKGTDRYSIPSLTDPLASYKIESMVLSDRSQLDHEPVSPYGTDIAERFLQLPESLPPRVRQLADTIAGQEKTPYAKALAIERYLQEHYAYSLEGSREPGPDEDFVDHFLFTQMAGYCDHFSTAMVVLLRSVGVPARWVKGFAPGEVVSVEPDGDHNKYTVQVRQKDAHAWAEVYFPDAGWVPFEPTPGYTAGSAAQVKQPAAVPASDAVPQKQTPLDAMWRQSVQSLQSLKITVRHLGVAAVSAVQLLLHNAASAWSKLSLWTAVSLGAAVIILISGVIHLWMRSAYAASSNAAGSEQRPGFAGFALPADRRDRLLRFGDRIWRRLQRVYGRSKPHQTLREYADSRQVGSEAQREELHRLMEMLETSRYAEPNRAALLVTRRELSEAWAKLKRLK</sequence>
<evidence type="ECO:0000256" key="1">
    <source>
        <dbReference type="SAM" id="Phobius"/>
    </source>
</evidence>
<keyword evidence="4" id="KW-1185">Reference proteome</keyword>
<keyword evidence="1" id="KW-0812">Transmembrane</keyword>
<dbReference type="PANTHER" id="PTHR42736">
    <property type="entry name" value="PROTEIN-GLUTAMINE GAMMA-GLUTAMYLTRANSFERASE"/>
    <property type="match status" value="1"/>
</dbReference>
<dbReference type="SMART" id="SM00460">
    <property type="entry name" value="TGc"/>
    <property type="match status" value="1"/>
</dbReference>
<dbReference type="InterPro" id="IPR052901">
    <property type="entry name" value="Bact_TGase-like"/>
</dbReference>
<comment type="caution">
    <text evidence="3">The sequence shown here is derived from an EMBL/GenBank/DDBJ whole genome shotgun (WGS) entry which is preliminary data.</text>
</comment>
<dbReference type="RefSeq" id="WP_218103000.1">
    <property type="nucleotide sequence ID" value="NZ_CAJVCE010000037.1"/>
</dbReference>
<dbReference type="Proteomes" id="UP000730618">
    <property type="component" value="Unassembled WGS sequence"/>
</dbReference>
<dbReference type="Pfam" id="PF01841">
    <property type="entry name" value="Transglut_core"/>
    <property type="match status" value="1"/>
</dbReference>
<organism evidence="3 4">
    <name type="scientific">Paenibacillus allorhizosphaerae</name>
    <dbReference type="NCBI Taxonomy" id="2849866"/>
    <lineage>
        <taxon>Bacteria</taxon>
        <taxon>Bacillati</taxon>
        <taxon>Bacillota</taxon>
        <taxon>Bacilli</taxon>
        <taxon>Bacillales</taxon>
        <taxon>Paenibacillaceae</taxon>
        <taxon>Paenibacillus</taxon>
    </lineage>
</organism>
<dbReference type="EMBL" id="CAJVCE010000037">
    <property type="protein sequence ID" value="CAG7657761.1"/>
    <property type="molecule type" value="Genomic_DNA"/>
</dbReference>
<evidence type="ECO:0000313" key="3">
    <source>
        <dbReference type="EMBL" id="CAG7657761.1"/>
    </source>
</evidence>
<accession>A0ABM8VTS7</accession>
<feature type="domain" description="Transglutaminase-like" evidence="2">
    <location>
        <begin position="510"/>
        <end position="588"/>
    </location>
</feature>
<proteinExistence type="predicted"/>
<name>A0ABM8VTS7_9BACL</name>
<feature type="transmembrane region" description="Helical" evidence="1">
    <location>
        <begin position="127"/>
        <end position="145"/>
    </location>
</feature>
<evidence type="ECO:0000259" key="2">
    <source>
        <dbReference type="SMART" id="SM00460"/>
    </source>
</evidence>
<feature type="transmembrane region" description="Helical" evidence="1">
    <location>
        <begin position="662"/>
        <end position="683"/>
    </location>
</feature>
<reference evidence="3 4" key="1">
    <citation type="submission" date="2021-06" db="EMBL/GenBank/DDBJ databases">
        <authorList>
            <person name="Criscuolo A."/>
        </authorList>
    </citation>
    <scope>NUCLEOTIDE SEQUENCE [LARGE SCALE GENOMIC DNA]</scope>
    <source>
        <strain evidence="4">CIP 111802</strain>
    </source>
</reference>
<dbReference type="PANTHER" id="PTHR42736:SF1">
    <property type="entry name" value="PROTEIN-GLUTAMINE GAMMA-GLUTAMYLTRANSFERASE"/>
    <property type="match status" value="1"/>
</dbReference>
<dbReference type="InterPro" id="IPR002931">
    <property type="entry name" value="Transglutaminase-like"/>
</dbReference>
<keyword evidence="1" id="KW-1133">Transmembrane helix</keyword>
<feature type="transmembrane region" description="Helical" evidence="1">
    <location>
        <begin position="12"/>
        <end position="33"/>
    </location>
</feature>